<evidence type="ECO:0000256" key="1">
    <source>
        <dbReference type="SAM" id="Coils"/>
    </source>
</evidence>
<keyword evidence="5" id="KW-1185">Reference proteome</keyword>
<gene>
    <name evidence="4" type="ORF">QWI16_10085</name>
</gene>
<proteinExistence type="predicted"/>
<comment type="caution">
    <text evidence="4">The sequence shown here is derived from an EMBL/GenBank/DDBJ whole genome shotgun (WGS) entry which is preliminary data.</text>
</comment>
<keyword evidence="1" id="KW-0175">Coiled coil</keyword>
<feature type="domain" description="DUF2489" evidence="3">
    <location>
        <begin position="22"/>
        <end position="151"/>
    </location>
</feature>
<keyword evidence="2" id="KW-1133">Transmembrane helix</keyword>
<evidence type="ECO:0000313" key="4">
    <source>
        <dbReference type="EMBL" id="MDO3382520.1"/>
    </source>
</evidence>
<organism evidence="4 5">
    <name type="scientific">Gilvimarinus algae</name>
    <dbReference type="NCBI Taxonomy" id="3058037"/>
    <lineage>
        <taxon>Bacteria</taxon>
        <taxon>Pseudomonadati</taxon>
        <taxon>Pseudomonadota</taxon>
        <taxon>Gammaproteobacteria</taxon>
        <taxon>Cellvibrionales</taxon>
        <taxon>Cellvibrionaceae</taxon>
        <taxon>Gilvimarinus</taxon>
    </lineage>
</organism>
<protein>
    <submittedName>
        <fullName evidence="4">DUF2489 domain-containing protein</fullName>
    </submittedName>
</protein>
<dbReference type="Proteomes" id="UP001168380">
    <property type="component" value="Unassembled WGS sequence"/>
</dbReference>
<sequence length="156" mass="18047">MSPDSIKMVLLVTATAVVALLAAMAGYYVYQLRRLRQQQKRQLEALQEHGEEQRKRVNNSIRVIAIAAQNDELSLTEASIRLSVLLDSLGVEDSVRDEFSVFFQLRDATSHIPILDAWKQLTPRQQMTYDKERLEKEAQFREFVLDAAQRIQHRSF</sequence>
<dbReference type="EMBL" id="JAULRT010000052">
    <property type="protein sequence ID" value="MDO3382520.1"/>
    <property type="molecule type" value="Genomic_DNA"/>
</dbReference>
<feature type="transmembrane region" description="Helical" evidence="2">
    <location>
        <begin position="6"/>
        <end position="30"/>
    </location>
</feature>
<dbReference type="InterPro" id="IPR019617">
    <property type="entry name" value="DUF2489"/>
</dbReference>
<accession>A0ABT8TEJ1</accession>
<evidence type="ECO:0000259" key="3">
    <source>
        <dbReference type="Pfam" id="PF10675"/>
    </source>
</evidence>
<evidence type="ECO:0000256" key="2">
    <source>
        <dbReference type="SAM" id="Phobius"/>
    </source>
</evidence>
<dbReference type="RefSeq" id="WP_302712823.1">
    <property type="nucleotide sequence ID" value="NZ_JAULRT010000052.1"/>
</dbReference>
<keyword evidence="2" id="KW-0812">Transmembrane</keyword>
<evidence type="ECO:0000313" key="5">
    <source>
        <dbReference type="Proteomes" id="UP001168380"/>
    </source>
</evidence>
<keyword evidence="2" id="KW-0472">Membrane</keyword>
<feature type="coiled-coil region" evidence="1">
    <location>
        <begin position="29"/>
        <end position="56"/>
    </location>
</feature>
<reference evidence="4" key="1">
    <citation type="submission" date="2023-07" db="EMBL/GenBank/DDBJ databases">
        <title>Gilvimarinus algae sp. nov., isolated from the surface of Kelp.</title>
        <authorList>
            <person name="Sun Y.Y."/>
            <person name="Gong Y."/>
            <person name="Du Z.J."/>
        </authorList>
    </citation>
    <scope>NUCLEOTIDE SEQUENCE</scope>
    <source>
        <strain evidence="4">SDUM040014</strain>
    </source>
</reference>
<dbReference type="Pfam" id="PF10675">
    <property type="entry name" value="DUF2489"/>
    <property type="match status" value="1"/>
</dbReference>
<name>A0ABT8TEJ1_9GAMM</name>